<comment type="caution">
    <text evidence="2">The sequence shown here is derived from an EMBL/GenBank/DDBJ whole genome shotgun (WGS) entry which is preliminary data.</text>
</comment>
<dbReference type="RefSeq" id="WP_256601514.1">
    <property type="nucleotide sequence ID" value="NZ_JANIBJ010000009.1"/>
</dbReference>
<dbReference type="EMBL" id="JANIBJ010000009">
    <property type="protein sequence ID" value="MCQ8103774.1"/>
    <property type="molecule type" value="Genomic_DNA"/>
</dbReference>
<organism evidence="2 3">
    <name type="scientific">Methylomonas subterranea</name>
    <dbReference type="NCBI Taxonomy" id="2952225"/>
    <lineage>
        <taxon>Bacteria</taxon>
        <taxon>Pseudomonadati</taxon>
        <taxon>Pseudomonadota</taxon>
        <taxon>Gammaproteobacteria</taxon>
        <taxon>Methylococcales</taxon>
        <taxon>Methylococcaceae</taxon>
        <taxon>Methylomonas</taxon>
    </lineage>
</organism>
<evidence type="ECO:0000313" key="3">
    <source>
        <dbReference type="Proteomes" id="UP001524499"/>
    </source>
</evidence>
<name>A0ABT1TG86_9GAMM</name>
<evidence type="ECO:0000313" key="2">
    <source>
        <dbReference type="EMBL" id="MCQ8103774.1"/>
    </source>
</evidence>
<gene>
    <name evidence="2" type="ORF">NP590_06625</name>
</gene>
<accession>A0ABT1TG86</accession>
<dbReference type="Proteomes" id="UP001524499">
    <property type="component" value="Unassembled WGS sequence"/>
</dbReference>
<proteinExistence type="predicted"/>
<keyword evidence="3" id="KW-1185">Reference proteome</keyword>
<evidence type="ECO:0000259" key="1">
    <source>
        <dbReference type="Pfam" id="PF18480"/>
    </source>
</evidence>
<sequence>MKILLDMNLSPTWTPLLIDAGFDAVHWIELGSANATDNELFEWARSNDAIVFTHDLDFGTLLALTGAESPSVFQIRTQDVTPAVLGHRAISMLRRFERELGEGALVVADELRERVRLLPLSR</sequence>
<reference evidence="2 3" key="1">
    <citation type="submission" date="2022-07" db="EMBL/GenBank/DDBJ databases">
        <title>Methylomonas rivi sp. nov., Methylomonas rosea sp. nov., Methylomonas aureus sp. nov. and Methylomonas subterranea sp. nov., four novel methanotrophs isolated from a freshwater creek and the deep terrestrial subsurface.</title>
        <authorList>
            <person name="Abin C."/>
            <person name="Sankaranarayanan K."/>
            <person name="Garner C."/>
            <person name="Sindelar R."/>
            <person name="Kotary K."/>
            <person name="Garner R."/>
            <person name="Barclay S."/>
            <person name="Lawson P."/>
            <person name="Krumholz L."/>
        </authorList>
    </citation>
    <scope>NUCLEOTIDE SEQUENCE [LARGE SCALE GENOMIC DNA]</scope>
    <source>
        <strain evidence="2 3">SURF-2</strain>
    </source>
</reference>
<protein>
    <submittedName>
        <fullName evidence="2">DUF5615 family PIN-like protein</fullName>
    </submittedName>
</protein>
<dbReference type="InterPro" id="IPR041049">
    <property type="entry name" value="DUF5615"/>
</dbReference>
<feature type="domain" description="DUF5615" evidence="1">
    <location>
        <begin position="1"/>
        <end position="109"/>
    </location>
</feature>
<dbReference type="Pfam" id="PF18480">
    <property type="entry name" value="DUF5615"/>
    <property type="match status" value="1"/>
</dbReference>